<evidence type="ECO:0000259" key="1">
    <source>
        <dbReference type="Pfam" id="PF13649"/>
    </source>
</evidence>
<dbReference type="Pfam" id="PF13649">
    <property type="entry name" value="Methyltransf_25"/>
    <property type="match status" value="1"/>
</dbReference>
<dbReference type="Gene3D" id="3.40.50.150">
    <property type="entry name" value="Vaccinia Virus protein VP39"/>
    <property type="match status" value="1"/>
</dbReference>
<keyword evidence="2" id="KW-0489">Methyltransferase</keyword>
<name>A0A5B7SNE6_9FLAO</name>
<dbReference type="InterPro" id="IPR041698">
    <property type="entry name" value="Methyltransf_25"/>
</dbReference>
<protein>
    <submittedName>
        <fullName evidence="2">Class I SAM-dependent methyltransferase</fullName>
    </submittedName>
</protein>
<dbReference type="SUPFAM" id="SSF53335">
    <property type="entry name" value="S-adenosyl-L-methionine-dependent methyltransferases"/>
    <property type="match status" value="1"/>
</dbReference>
<proteinExistence type="predicted"/>
<organism evidence="2 3">
    <name type="scientific">Aggregatimonas sangjinii</name>
    <dbReference type="NCBI Taxonomy" id="2583587"/>
    <lineage>
        <taxon>Bacteria</taxon>
        <taxon>Pseudomonadati</taxon>
        <taxon>Bacteroidota</taxon>
        <taxon>Flavobacteriia</taxon>
        <taxon>Flavobacteriales</taxon>
        <taxon>Flavobacteriaceae</taxon>
        <taxon>Aggregatimonas</taxon>
    </lineage>
</organism>
<evidence type="ECO:0000313" key="3">
    <source>
        <dbReference type="Proteomes" id="UP000310017"/>
    </source>
</evidence>
<keyword evidence="3" id="KW-1185">Reference proteome</keyword>
<dbReference type="RefSeq" id="WP_138852014.1">
    <property type="nucleotide sequence ID" value="NZ_CP040710.1"/>
</dbReference>
<dbReference type="GO" id="GO:0008168">
    <property type="term" value="F:methyltransferase activity"/>
    <property type="evidence" value="ECO:0007669"/>
    <property type="project" value="UniProtKB-KW"/>
</dbReference>
<accession>A0A5B7SNE6</accession>
<dbReference type="GO" id="GO:0032259">
    <property type="term" value="P:methylation"/>
    <property type="evidence" value="ECO:0007669"/>
    <property type="project" value="UniProtKB-KW"/>
</dbReference>
<sequence>MNIFKKIIYKIQFLNKRAQLKKSWEKYGFDVWHVENNIYNRPYKFQLANELSNLGLDSIVEVGCGFGEILVHTNVKTKIGYDIDPKVIQAASEMYDEVTYKVGGLNDITENSFECLLLFNWIHNISEPDLEDSIQRHQGKMKYLVVDQIKQGTPGYQFYHTFNFLLENKFSLLKTISVEKDVRNILIYKSNL</sequence>
<reference evidence="2 3" key="1">
    <citation type="submission" date="2019-05" db="EMBL/GenBank/DDBJ databases">
        <title>Genome sequencing of F202Z8.</title>
        <authorList>
            <person name="Kwon Y.M."/>
        </authorList>
    </citation>
    <scope>NUCLEOTIDE SEQUENCE [LARGE SCALE GENOMIC DNA]</scope>
    <source>
        <strain evidence="2 3">F202Z8</strain>
    </source>
</reference>
<keyword evidence="2" id="KW-0808">Transferase</keyword>
<dbReference type="KEGG" id="asag:FGM00_05940"/>
<feature type="domain" description="Methyltransferase" evidence="1">
    <location>
        <begin position="59"/>
        <end position="136"/>
    </location>
</feature>
<dbReference type="InterPro" id="IPR029063">
    <property type="entry name" value="SAM-dependent_MTases_sf"/>
</dbReference>
<dbReference type="Proteomes" id="UP000310017">
    <property type="component" value="Chromosome"/>
</dbReference>
<dbReference type="AlphaFoldDB" id="A0A5B7SNE6"/>
<evidence type="ECO:0000313" key="2">
    <source>
        <dbReference type="EMBL" id="QCW99661.1"/>
    </source>
</evidence>
<dbReference type="EMBL" id="CP040710">
    <property type="protein sequence ID" value="QCW99661.1"/>
    <property type="molecule type" value="Genomic_DNA"/>
</dbReference>
<gene>
    <name evidence="2" type="ORF">FGM00_05940</name>
</gene>
<dbReference type="OrthoDB" id="9770553at2"/>